<dbReference type="AlphaFoldDB" id="A0A194QTN5"/>
<keyword evidence="1" id="KW-0732">Signal</keyword>
<feature type="signal peptide" evidence="1">
    <location>
        <begin position="1"/>
        <end position="18"/>
    </location>
</feature>
<dbReference type="EMBL" id="KQ461194">
    <property type="protein sequence ID" value="KPJ06906.1"/>
    <property type="molecule type" value="Genomic_DNA"/>
</dbReference>
<evidence type="ECO:0000313" key="2">
    <source>
        <dbReference type="EMBL" id="KPJ06906.1"/>
    </source>
</evidence>
<protein>
    <submittedName>
        <fullName evidence="2">Uncharacterized protein</fullName>
    </submittedName>
</protein>
<name>A0A194QTN5_PAPMA</name>
<accession>A0A194QTN5</accession>
<evidence type="ECO:0000313" key="3">
    <source>
        <dbReference type="Proteomes" id="UP000053240"/>
    </source>
</evidence>
<proteinExistence type="predicted"/>
<feature type="chain" id="PRO_5008264618" evidence="1">
    <location>
        <begin position="19"/>
        <end position="220"/>
    </location>
</feature>
<organism evidence="2 3">
    <name type="scientific">Papilio machaon</name>
    <name type="common">Old World swallowtail butterfly</name>
    <dbReference type="NCBI Taxonomy" id="76193"/>
    <lineage>
        <taxon>Eukaryota</taxon>
        <taxon>Metazoa</taxon>
        <taxon>Ecdysozoa</taxon>
        <taxon>Arthropoda</taxon>
        <taxon>Hexapoda</taxon>
        <taxon>Insecta</taxon>
        <taxon>Pterygota</taxon>
        <taxon>Neoptera</taxon>
        <taxon>Endopterygota</taxon>
        <taxon>Lepidoptera</taxon>
        <taxon>Glossata</taxon>
        <taxon>Ditrysia</taxon>
        <taxon>Papilionoidea</taxon>
        <taxon>Papilionidae</taxon>
        <taxon>Papilioninae</taxon>
        <taxon>Papilio</taxon>
    </lineage>
</organism>
<sequence length="220" mass="25183">MKLAIVLFALAVFSKSKGKHLTRCKELVDGTSGNQLRGWDCFDQSDSFQRIDVTDQPSNDDPRDYWDLNINNLYTCTITNADNGQNCNVYYIHVERIDEKRLSKKMIERFVVNELLWCYFSIHNYLPFRLQLIPRKSISNKALTAGHQSVQTIVLTKPNNKTNQIFNMKLAIVLFALAVFSQSKGKHLTRCKQEIVGGLADSCKCIIYFNKGDFMGKGLE</sequence>
<reference evidence="2 3" key="1">
    <citation type="journal article" date="2015" name="Nat. Commun.">
        <title>Outbred genome sequencing and CRISPR/Cas9 gene editing in butterflies.</title>
        <authorList>
            <person name="Li X."/>
            <person name="Fan D."/>
            <person name="Zhang W."/>
            <person name="Liu G."/>
            <person name="Zhang L."/>
            <person name="Zhao L."/>
            <person name="Fang X."/>
            <person name="Chen L."/>
            <person name="Dong Y."/>
            <person name="Chen Y."/>
            <person name="Ding Y."/>
            <person name="Zhao R."/>
            <person name="Feng M."/>
            <person name="Zhu Y."/>
            <person name="Feng Y."/>
            <person name="Jiang X."/>
            <person name="Zhu D."/>
            <person name="Xiang H."/>
            <person name="Feng X."/>
            <person name="Li S."/>
            <person name="Wang J."/>
            <person name="Zhang G."/>
            <person name="Kronforst M.R."/>
            <person name="Wang W."/>
        </authorList>
    </citation>
    <scope>NUCLEOTIDE SEQUENCE [LARGE SCALE GENOMIC DNA]</scope>
    <source>
        <strain evidence="2">Ya'a_city_454_Pm</strain>
        <tissue evidence="2">Whole body</tissue>
    </source>
</reference>
<dbReference type="Proteomes" id="UP000053240">
    <property type="component" value="Unassembled WGS sequence"/>
</dbReference>
<gene>
    <name evidence="2" type="ORF">RR48_11405</name>
</gene>
<dbReference type="InParanoid" id="A0A194QTN5"/>
<keyword evidence="3" id="KW-1185">Reference proteome</keyword>
<evidence type="ECO:0000256" key="1">
    <source>
        <dbReference type="SAM" id="SignalP"/>
    </source>
</evidence>